<dbReference type="Pfam" id="PF04085">
    <property type="entry name" value="MreC"/>
    <property type="match status" value="1"/>
</dbReference>
<dbReference type="PIRSF" id="PIRSF038471">
    <property type="entry name" value="MreC"/>
    <property type="match status" value="1"/>
</dbReference>
<dbReference type="AlphaFoldDB" id="A0A410QE07"/>
<evidence type="ECO:0000256" key="7">
    <source>
        <dbReference type="SAM" id="Phobius"/>
    </source>
</evidence>
<dbReference type="PANTHER" id="PTHR34138">
    <property type="entry name" value="CELL SHAPE-DETERMINING PROTEIN MREC"/>
    <property type="match status" value="1"/>
</dbReference>
<dbReference type="Gene3D" id="2.40.10.340">
    <property type="entry name" value="Rod shape-determining protein MreC, domain 1"/>
    <property type="match status" value="1"/>
</dbReference>
<feature type="domain" description="Rod shape-determining protein MreC beta-barrel core" evidence="8">
    <location>
        <begin position="122"/>
        <end position="276"/>
    </location>
</feature>
<organism evidence="9 10">
    <name type="scientific">Acidilutibacter cellobiosedens</name>
    <dbReference type="NCBI Taxonomy" id="2507161"/>
    <lineage>
        <taxon>Bacteria</taxon>
        <taxon>Bacillati</taxon>
        <taxon>Bacillota</taxon>
        <taxon>Tissierellia</taxon>
        <taxon>Tissierellales</taxon>
        <taxon>Acidilutibacteraceae</taxon>
        <taxon>Acidilutibacter</taxon>
    </lineage>
</organism>
<dbReference type="InterPro" id="IPR042175">
    <property type="entry name" value="Cell/Rod_MreC_2"/>
</dbReference>
<evidence type="ECO:0000259" key="8">
    <source>
        <dbReference type="Pfam" id="PF04085"/>
    </source>
</evidence>
<protein>
    <recommendedName>
        <fullName evidence="2 5">Cell shape-determining protein MreC</fullName>
    </recommendedName>
    <alternativeName>
        <fullName evidence="4 5">Cell shape protein MreC</fullName>
    </alternativeName>
</protein>
<evidence type="ECO:0000313" key="10">
    <source>
        <dbReference type="Proteomes" id="UP000287969"/>
    </source>
</evidence>
<dbReference type="NCBIfam" id="TIGR00219">
    <property type="entry name" value="mreC"/>
    <property type="match status" value="1"/>
</dbReference>
<keyword evidence="10" id="KW-1185">Reference proteome</keyword>
<accession>A0A410QE07</accession>
<dbReference type="Proteomes" id="UP000287969">
    <property type="component" value="Chromosome"/>
</dbReference>
<dbReference type="InterPro" id="IPR055342">
    <property type="entry name" value="MreC_beta-barrel_core"/>
</dbReference>
<evidence type="ECO:0000256" key="2">
    <source>
        <dbReference type="ARBA" id="ARBA00013855"/>
    </source>
</evidence>
<keyword evidence="3 5" id="KW-0133">Cell shape</keyword>
<evidence type="ECO:0000256" key="5">
    <source>
        <dbReference type="PIRNR" id="PIRNR038471"/>
    </source>
</evidence>
<name>A0A410QE07_9FIRM</name>
<feature type="coiled-coil region" evidence="6">
    <location>
        <begin position="69"/>
        <end position="106"/>
    </location>
</feature>
<dbReference type="RefSeq" id="WP_071138945.1">
    <property type="nucleotide sequence ID" value="NZ_CP035282.1"/>
</dbReference>
<proteinExistence type="inferred from homology"/>
<comment type="similarity">
    <text evidence="1 5">Belongs to the MreC family.</text>
</comment>
<reference evidence="10" key="1">
    <citation type="submission" date="2019-01" db="EMBL/GenBank/DDBJ databases">
        <title>Draft genomes of a novel of Sporanaerobacter strains.</title>
        <authorList>
            <person name="Ma S."/>
        </authorList>
    </citation>
    <scope>NUCLEOTIDE SEQUENCE [LARGE SCALE GENOMIC DNA]</scope>
    <source>
        <strain evidence="10">NJN-17</strain>
    </source>
</reference>
<sequence length="279" mass="31149">MSFLKKYGDRMIVISITIILIAIIGLTGSERMQLTSVERIIGNIFSPVEKVFSAASNKVVNGIDSVKNVFRLKEENENLRKKVAELENKNREYENIISKADYLQKEEQLLNNTKYNLVGANIIAKEPGNWFDRFVIDKGLKDGIKKGDTVVQGIEIENNVVQEGLVGRVSDVGDNWAKVISIIDENSDISYKIIRTQDGGILSGSVDGKLSGYLFDSDADIVKGDKLFTSGLGEGFVKDLYVGEVTEVEKDEKNLMKSILVDPAINFKKIYKVYIIINK</sequence>
<dbReference type="InterPro" id="IPR042177">
    <property type="entry name" value="Cell/Rod_1"/>
</dbReference>
<dbReference type="GO" id="GO:0005886">
    <property type="term" value="C:plasma membrane"/>
    <property type="evidence" value="ECO:0007669"/>
    <property type="project" value="TreeGrafter"/>
</dbReference>
<dbReference type="InterPro" id="IPR007221">
    <property type="entry name" value="MreC"/>
</dbReference>
<dbReference type="KEGG" id="spoa:EQM13_11745"/>
<dbReference type="OrthoDB" id="9792313at2"/>
<evidence type="ECO:0000256" key="1">
    <source>
        <dbReference type="ARBA" id="ARBA00009369"/>
    </source>
</evidence>
<keyword evidence="6" id="KW-0175">Coiled coil</keyword>
<evidence type="ECO:0000256" key="4">
    <source>
        <dbReference type="ARBA" id="ARBA00032089"/>
    </source>
</evidence>
<evidence type="ECO:0000256" key="6">
    <source>
        <dbReference type="SAM" id="Coils"/>
    </source>
</evidence>
<evidence type="ECO:0000313" key="9">
    <source>
        <dbReference type="EMBL" id="QAT62215.1"/>
    </source>
</evidence>
<feature type="transmembrane region" description="Helical" evidence="7">
    <location>
        <begin position="12"/>
        <end position="29"/>
    </location>
</feature>
<dbReference type="Gene3D" id="2.40.10.350">
    <property type="entry name" value="Rod shape-determining protein MreC, domain 2"/>
    <property type="match status" value="1"/>
</dbReference>
<gene>
    <name evidence="9" type="primary">mreC</name>
    <name evidence="9" type="ORF">EQM13_11745</name>
</gene>
<keyword evidence="7" id="KW-1133">Transmembrane helix</keyword>
<dbReference type="GO" id="GO:0008360">
    <property type="term" value="P:regulation of cell shape"/>
    <property type="evidence" value="ECO:0007669"/>
    <property type="project" value="UniProtKB-KW"/>
</dbReference>
<keyword evidence="7" id="KW-0472">Membrane</keyword>
<dbReference type="PANTHER" id="PTHR34138:SF1">
    <property type="entry name" value="CELL SHAPE-DETERMINING PROTEIN MREC"/>
    <property type="match status" value="1"/>
</dbReference>
<comment type="function">
    <text evidence="5">Involved in formation and maintenance of cell shape.</text>
</comment>
<keyword evidence="7" id="KW-0812">Transmembrane</keyword>
<evidence type="ECO:0000256" key="3">
    <source>
        <dbReference type="ARBA" id="ARBA00022960"/>
    </source>
</evidence>
<dbReference type="EMBL" id="CP035282">
    <property type="protein sequence ID" value="QAT62215.1"/>
    <property type="molecule type" value="Genomic_DNA"/>
</dbReference>